<protein>
    <submittedName>
        <fullName evidence="2">Uncharacterized protein</fullName>
    </submittedName>
</protein>
<organism evidence="2 3">
    <name type="scientific">Plasmodium gallinaceum</name>
    <dbReference type="NCBI Taxonomy" id="5849"/>
    <lineage>
        <taxon>Eukaryota</taxon>
        <taxon>Sar</taxon>
        <taxon>Alveolata</taxon>
        <taxon>Apicomplexa</taxon>
        <taxon>Aconoidasida</taxon>
        <taxon>Haemosporida</taxon>
        <taxon>Plasmodiidae</taxon>
        <taxon>Plasmodium</taxon>
        <taxon>Plasmodium (Haemamoeba)</taxon>
    </lineage>
</organism>
<feature type="transmembrane region" description="Helical" evidence="1">
    <location>
        <begin position="41"/>
        <end position="62"/>
    </location>
</feature>
<keyword evidence="1" id="KW-1133">Transmembrane helix</keyword>
<proteinExistence type="predicted"/>
<dbReference type="VEuPathDB" id="PlasmoDB:PGAL8A_00410400"/>
<sequence>MNSTNNLSGTQTSNGTNNPITNDDINSLISMLPINLDENSIIFFFAALFIFIFFLLIYYCSINGLLKPFCKKCLVCEFEGDDTLELLRFDGLDDHEENSTDNENNYAETNIDDIMVPAVCENLRENEFEA</sequence>
<reference evidence="2" key="1">
    <citation type="submission" date="2015-04" db="EMBL/GenBank/DDBJ databases">
        <authorList>
            <consortium name="Pathogen Informatics"/>
        </authorList>
    </citation>
    <scope>NUCLEOTIDE SEQUENCE [LARGE SCALE GENOMIC DNA]</scope>
    <source>
        <strain evidence="2">8A</strain>
    </source>
</reference>
<dbReference type="AlphaFoldDB" id="A0A1J1GPP6"/>
<keyword evidence="3" id="KW-1185">Reference proteome</keyword>
<name>A0A1J1GPP6_PLAGA</name>
<accession>A0A1J1GPP6</accession>
<dbReference type="GeneID" id="39732634"/>
<evidence type="ECO:0000256" key="1">
    <source>
        <dbReference type="SAM" id="Phobius"/>
    </source>
</evidence>
<evidence type="ECO:0000313" key="2">
    <source>
        <dbReference type="EMBL" id="CRG94397.1"/>
    </source>
</evidence>
<keyword evidence="1" id="KW-0812">Transmembrane</keyword>
<dbReference type="Proteomes" id="UP000220797">
    <property type="component" value="Unassembled WGS sequence"/>
</dbReference>
<comment type="caution">
    <text evidence="2">The sequence shown here is derived from an EMBL/GenBank/DDBJ whole genome shotgun (WGS) entry which is preliminary data.</text>
</comment>
<evidence type="ECO:0000313" key="3">
    <source>
        <dbReference type="Proteomes" id="UP000220797"/>
    </source>
</evidence>
<keyword evidence="1" id="KW-0472">Membrane</keyword>
<dbReference type="EMBL" id="CVMV01000022">
    <property type="protein sequence ID" value="CRG94397.1"/>
    <property type="molecule type" value="Genomic_DNA"/>
</dbReference>
<dbReference type="RefSeq" id="XP_028527218.1">
    <property type="nucleotide sequence ID" value="XM_028670469.1"/>
</dbReference>
<gene>
    <name evidence="2" type="ORF">PGAL8A_00410400</name>
</gene>